<dbReference type="GeneID" id="54571377"/>
<dbReference type="PROSITE" id="PS00161">
    <property type="entry name" value="ISOCITRATE_LYASE"/>
    <property type="match status" value="1"/>
</dbReference>
<proteinExistence type="predicted"/>
<organism evidence="2 3">
    <name type="scientific">Zasmidium cellare ATCC 36951</name>
    <dbReference type="NCBI Taxonomy" id="1080233"/>
    <lineage>
        <taxon>Eukaryota</taxon>
        <taxon>Fungi</taxon>
        <taxon>Dikarya</taxon>
        <taxon>Ascomycota</taxon>
        <taxon>Pezizomycotina</taxon>
        <taxon>Dothideomycetes</taxon>
        <taxon>Dothideomycetidae</taxon>
        <taxon>Mycosphaerellales</taxon>
        <taxon>Mycosphaerellaceae</taxon>
        <taxon>Zasmidium</taxon>
    </lineage>
</organism>
<keyword evidence="3" id="KW-1185">Reference proteome</keyword>
<dbReference type="EMBL" id="ML993613">
    <property type="protein sequence ID" value="KAF2162437.1"/>
    <property type="molecule type" value="Genomic_DNA"/>
</dbReference>
<dbReference type="PANTHER" id="PTHR42905:SF2">
    <property type="entry name" value="PHOSPHOENOLPYRUVATE CARBOXYLASE FAMILY PROTEIN"/>
    <property type="match status" value="1"/>
</dbReference>
<reference evidence="2" key="1">
    <citation type="journal article" date="2020" name="Stud. Mycol.">
        <title>101 Dothideomycetes genomes: a test case for predicting lifestyles and emergence of pathogens.</title>
        <authorList>
            <person name="Haridas S."/>
            <person name="Albert R."/>
            <person name="Binder M."/>
            <person name="Bloem J."/>
            <person name="Labutti K."/>
            <person name="Salamov A."/>
            <person name="Andreopoulos B."/>
            <person name="Baker S."/>
            <person name="Barry K."/>
            <person name="Bills G."/>
            <person name="Bluhm B."/>
            <person name="Cannon C."/>
            <person name="Castanera R."/>
            <person name="Culley D."/>
            <person name="Daum C."/>
            <person name="Ezra D."/>
            <person name="Gonzalez J."/>
            <person name="Henrissat B."/>
            <person name="Kuo A."/>
            <person name="Liang C."/>
            <person name="Lipzen A."/>
            <person name="Lutzoni F."/>
            <person name="Magnuson J."/>
            <person name="Mondo S."/>
            <person name="Nolan M."/>
            <person name="Ohm R."/>
            <person name="Pangilinan J."/>
            <person name="Park H.-J."/>
            <person name="Ramirez L."/>
            <person name="Alfaro M."/>
            <person name="Sun H."/>
            <person name="Tritt A."/>
            <person name="Yoshinaga Y."/>
            <person name="Zwiers L.-H."/>
            <person name="Turgeon B."/>
            <person name="Goodwin S."/>
            <person name="Spatafora J."/>
            <person name="Crous P."/>
            <person name="Grigoriev I."/>
        </authorList>
    </citation>
    <scope>NUCLEOTIDE SEQUENCE</scope>
    <source>
        <strain evidence="2">ATCC 36951</strain>
    </source>
</reference>
<sequence length="321" mass="33400">MGSIGNGNGNGNGNAVRFNGPIPAARRLRQMLSDPRKAVFAPGVYDGISARVALAQGYDCLYMTGAGTSMSCLGMPDLGLANGTDMVRNAGIIASLDPSIPVIADADMGYGGTLNVANTVRQYARAGVAGLHIEDQVVAKRCGHLAGKTLISREEYANHIRAACKARDEGTDIVVIARSDARNAEGGGFEESVARLRLAAEIGADALFFEALAGVDECKEAIKLLPRNIPVLINIIAGGKTPVISFDEAQQIGFRIVIWPFVGLEAAVPGLENAYRILKKTGKPPAEPTPMGPAGLFDVCGLQDLMAFDAAVGGSAFSSGV</sequence>
<dbReference type="InterPro" id="IPR039556">
    <property type="entry name" value="ICL/PEPM"/>
</dbReference>
<dbReference type="PANTHER" id="PTHR42905">
    <property type="entry name" value="PHOSPHOENOLPYRUVATE CARBOXYLASE"/>
    <property type="match status" value="1"/>
</dbReference>
<gene>
    <name evidence="2" type="ORF">M409DRAFT_69054</name>
</gene>
<dbReference type="Gene3D" id="3.20.20.60">
    <property type="entry name" value="Phosphoenolpyruvate-binding domains"/>
    <property type="match status" value="1"/>
</dbReference>
<dbReference type="InterPro" id="IPR018523">
    <property type="entry name" value="Isocitrate_lyase_ph_CS"/>
</dbReference>
<dbReference type="RefSeq" id="XP_033663326.1">
    <property type="nucleotide sequence ID" value="XM_033818105.1"/>
</dbReference>
<dbReference type="OrthoDB" id="1923844at2759"/>
<dbReference type="SUPFAM" id="SSF51621">
    <property type="entry name" value="Phosphoenolpyruvate/pyruvate domain"/>
    <property type="match status" value="1"/>
</dbReference>
<dbReference type="Pfam" id="PF13714">
    <property type="entry name" value="PEP_mutase"/>
    <property type="match status" value="1"/>
</dbReference>
<accession>A0A6A6C5I5</accession>
<dbReference type="CDD" id="cd00377">
    <property type="entry name" value="ICL_PEPM"/>
    <property type="match status" value="1"/>
</dbReference>
<evidence type="ECO:0000313" key="2">
    <source>
        <dbReference type="EMBL" id="KAF2162437.1"/>
    </source>
</evidence>
<comment type="catalytic activity">
    <reaction evidence="1">
        <text>(2S,3R)-3-hydroxybutane-1,2,3-tricarboxylate = pyruvate + succinate</text>
        <dbReference type="Rhea" id="RHEA:16809"/>
        <dbReference type="ChEBI" id="CHEBI:15361"/>
        <dbReference type="ChEBI" id="CHEBI:30031"/>
        <dbReference type="ChEBI" id="CHEBI:57429"/>
        <dbReference type="EC" id="4.1.3.30"/>
    </reaction>
</comment>
<evidence type="ECO:0000313" key="3">
    <source>
        <dbReference type="Proteomes" id="UP000799537"/>
    </source>
</evidence>
<name>A0A6A6C5I5_ZASCE</name>
<dbReference type="InterPro" id="IPR015813">
    <property type="entry name" value="Pyrv/PenolPyrv_kinase-like_dom"/>
</dbReference>
<evidence type="ECO:0008006" key="4">
    <source>
        <dbReference type="Google" id="ProtNLM"/>
    </source>
</evidence>
<evidence type="ECO:0000256" key="1">
    <source>
        <dbReference type="ARBA" id="ARBA00001050"/>
    </source>
</evidence>
<dbReference type="AlphaFoldDB" id="A0A6A6C5I5"/>
<protein>
    <recommendedName>
        <fullName evidence="4">Methylisocitrate lyase</fullName>
    </recommendedName>
</protein>
<dbReference type="GO" id="GO:0046421">
    <property type="term" value="F:methylisocitrate lyase activity"/>
    <property type="evidence" value="ECO:0007669"/>
    <property type="project" value="UniProtKB-EC"/>
</dbReference>
<dbReference type="Proteomes" id="UP000799537">
    <property type="component" value="Unassembled WGS sequence"/>
</dbReference>
<dbReference type="InterPro" id="IPR040442">
    <property type="entry name" value="Pyrv_kinase-like_dom_sf"/>
</dbReference>